<name>A0A180G576_PUCT1</name>
<reference evidence="3 4" key="3">
    <citation type="journal article" date="2017" name="G3 (Bethesda)">
        <title>Comparative analysis highlights variable genome content of wheat rusts and divergence of the mating loci.</title>
        <authorList>
            <person name="Cuomo C.A."/>
            <person name="Bakkeren G."/>
            <person name="Khalil H.B."/>
            <person name="Panwar V."/>
            <person name="Joly D."/>
            <person name="Linning R."/>
            <person name="Sakthikumar S."/>
            <person name="Song X."/>
            <person name="Adiconis X."/>
            <person name="Fan L."/>
            <person name="Goldberg J.M."/>
            <person name="Levin J.Z."/>
            <person name="Young S."/>
            <person name="Zeng Q."/>
            <person name="Anikster Y."/>
            <person name="Bruce M."/>
            <person name="Wang M."/>
            <person name="Yin C."/>
            <person name="McCallum B."/>
            <person name="Szabo L.J."/>
            <person name="Hulbert S."/>
            <person name="Chen X."/>
            <person name="Fellers J.P."/>
        </authorList>
    </citation>
    <scope>NUCLEOTIDE SEQUENCE</scope>
    <source>
        <strain evidence="4">Isolate 1-1 / race 1 (BBBD)</strain>
        <strain evidence="3">isolate 1-1 / race 1 (BBBD)</strain>
    </source>
</reference>
<dbReference type="AlphaFoldDB" id="A0A180G576"/>
<accession>A0A180G576</accession>
<feature type="compositionally biased region" description="Basic and acidic residues" evidence="1">
    <location>
        <begin position="58"/>
        <end position="79"/>
    </location>
</feature>
<feature type="region of interest" description="Disordered" evidence="1">
    <location>
        <begin position="1"/>
        <end position="100"/>
    </location>
</feature>
<reference evidence="3" key="4">
    <citation type="submission" date="2025-05" db="UniProtKB">
        <authorList>
            <consortium name="EnsemblFungi"/>
        </authorList>
    </citation>
    <scope>IDENTIFICATION</scope>
    <source>
        <strain evidence="3">isolate 1-1 / race 1 (BBBD)</strain>
    </source>
</reference>
<sequence length="123" mass="13471">MTHAAQSQSLPKPTGALSKSPPELSNEAMKNAAKKNPPPPSGQPPQTYPKPTIISQKKPTDPKNQKSKDKYKGRPENDIKPAGTEGLIKRESHPIRTPVWKREDLTSPHVIVNRSASLLKIPS</sequence>
<reference evidence="2" key="1">
    <citation type="submission" date="2009-11" db="EMBL/GenBank/DDBJ databases">
        <authorList>
            <consortium name="The Broad Institute Genome Sequencing Platform"/>
            <person name="Ward D."/>
            <person name="Feldgarden M."/>
            <person name="Earl A."/>
            <person name="Young S.K."/>
            <person name="Zeng Q."/>
            <person name="Koehrsen M."/>
            <person name="Alvarado L."/>
            <person name="Berlin A."/>
            <person name="Bochicchio J."/>
            <person name="Borenstein D."/>
            <person name="Chapman S.B."/>
            <person name="Chen Z."/>
            <person name="Engels R."/>
            <person name="Freedman E."/>
            <person name="Gellesch M."/>
            <person name="Goldberg J."/>
            <person name="Griggs A."/>
            <person name="Gujja S."/>
            <person name="Heilman E."/>
            <person name="Heiman D."/>
            <person name="Hepburn T."/>
            <person name="Howarth C."/>
            <person name="Jen D."/>
            <person name="Larson L."/>
            <person name="Lewis B."/>
            <person name="Mehta T."/>
            <person name="Park D."/>
            <person name="Pearson M."/>
            <person name="Roberts A."/>
            <person name="Saif S."/>
            <person name="Shea T."/>
            <person name="Shenoy N."/>
            <person name="Sisk P."/>
            <person name="Stolte C."/>
            <person name="Sykes S."/>
            <person name="Thomson T."/>
            <person name="Walk T."/>
            <person name="White J."/>
            <person name="Yandava C."/>
            <person name="Izard J."/>
            <person name="Baranova O.V."/>
            <person name="Blanton J.M."/>
            <person name="Tanner A.C."/>
            <person name="Dewhirst F.E."/>
            <person name="Haas B."/>
            <person name="Nusbaum C."/>
            <person name="Birren B."/>
        </authorList>
    </citation>
    <scope>NUCLEOTIDE SEQUENCE [LARGE SCALE GENOMIC DNA]</scope>
    <source>
        <strain evidence="2">1-1 BBBD Race 1</strain>
    </source>
</reference>
<gene>
    <name evidence="2" type="ORF">PTTG_29263</name>
</gene>
<evidence type="ECO:0000313" key="4">
    <source>
        <dbReference type="Proteomes" id="UP000005240"/>
    </source>
</evidence>
<dbReference type="Proteomes" id="UP000005240">
    <property type="component" value="Unassembled WGS sequence"/>
</dbReference>
<dbReference type="EMBL" id="ADAS02000268">
    <property type="protein sequence ID" value="OAV87845.1"/>
    <property type="molecule type" value="Genomic_DNA"/>
</dbReference>
<evidence type="ECO:0000313" key="3">
    <source>
        <dbReference type="EnsemblFungi" id="PTTG_29263-t43_1-p1"/>
    </source>
</evidence>
<dbReference type="EnsemblFungi" id="PTTG_29263-t43_1">
    <property type="protein sequence ID" value="PTTG_29263-t43_1-p1"/>
    <property type="gene ID" value="PTTG_29263"/>
</dbReference>
<protein>
    <submittedName>
        <fullName evidence="2 3">Uncharacterized protein</fullName>
    </submittedName>
</protein>
<feature type="compositionally biased region" description="Polar residues" evidence="1">
    <location>
        <begin position="1"/>
        <end position="11"/>
    </location>
</feature>
<keyword evidence="4" id="KW-1185">Reference proteome</keyword>
<feature type="compositionally biased region" description="Pro residues" evidence="1">
    <location>
        <begin position="36"/>
        <end position="48"/>
    </location>
</feature>
<organism evidence="2">
    <name type="scientific">Puccinia triticina (isolate 1-1 / race 1 (BBBD))</name>
    <name type="common">Brown leaf rust fungus</name>
    <dbReference type="NCBI Taxonomy" id="630390"/>
    <lineage>
        <taxon>Eukaryota</taxon>
        <taxon>Fungi</taxon>
        <taxon>Dikarya</taxon>
        <taxon>Basidiomycota</taxon>
        <taxon>Pucciniomycotina</taxon>
        <taxon>Pucciniomycetes</taxon>
        <taxon>Pucciniales</taxon>
        <taxon>Pucciniaceae</taxon>
        <taxon>Puccinia</taxon>
    </lineage>
</organism>
<feature type="compositionally biased region" description="Basic and acidic residues" evidence="1">
    <location>
        <begin position="87"/>
        <end position="100"/>
    </location>
</feature>
<reference evidence="2" key="2">
    <citation type="submission" date="2016-05" db="EMBL/GenBank/DDBJ databases">
        <title>Comparative analysis highlights variable genome content of wheat rusts and divergence of the mating loci.</title>
        <authorList>
            <person name="Cuomo C.A."/>
            <person name="Bakkeren G."/>
            <person name="Szabo L."/>
            <person name="Khalil H."/>
            <person name="Joly D."/>
            <person name="Goldberg J."/>
            <person name="Young S."/>
            <person name="Zeng Q."/>
            <person name="Fellers J."/>
        </authorList>
    </citation>
    <scope>NUCLEOTIDE SEQUENCE [LARGE SCALE GENOMIC DNA]</scope>
    <source>
        <strain evidence="2">1-1 BBBD Race 1</strain>
    </source>
</reference>
<dbReference type="VEuPathDB" id="FungiDB:PTTG_29263"/>
<evidence type="ECO:0000256" key="1">
    <source>
        <dbReference type="SAM" id="MobiDB-lite"/>
    </source>
</evidence>
<proteinExistence type="predicted"/>
<evidence type="ECO:0000313" key="2">
    <source>
        <dbReference type="EMBL" id="OAV87845.1"/>
    </source>
</evidence>
<feature type="compositionally biased region" description="Low complexity" evidence="1">
    <location>
        <begin position="26"/>
        <end position="35"/>
    </location>
</feature>